<organism evidence="1 2">
    <name type="scientific">Pristionchus pacificus</name>
    <name type="common">Parasitic nematode worm</name>
    <dbReference type="NCBI Taxonomy" id="54126"/>
    <lineage>
        <taxon>Eukaryota</taxon>
        <taxon>Metazoa</taxon>
        <taxon>Ecdysozoa</taxon>
        <taxon>Nematoda</taxon>
        <taxon>Chromadorea</taxon>
        <taxon>Rhabditida</taxon>
        <taxon>Rhabditina</taxon>
        <taxon>Diplogasteromorpha</taxon>
        <taxon>Diplogasteroidea</taxon>
        <taxon>Neodiplogasteridae</taxon>
        <taxon>Pristionchus</taxon>
    </lineage>
</organism>
<sequence length="622" mass="72535">MRFTDICPYDSLTPLEKMPYVALVEVTKNLDGLSFDFLSITSTTMKRRLSELDNKPIKEIRRLELKKTTIRKCFRTVPACYIYAQCGWKTLESTHQLTPRPIDFDNISFNDILRSVVVNAVCVNHTFIPCGKTFQWRDEVINIDRKTLCVTSKTLRKRIGDLNTKGPLREIRRLEISRTVARFNATRTQPVCRIFIHYPKRAVKLYITDHVIIEMHIKRGQPKRRSLLCGFKNSPKQEPKVPYTIHTIPASIVVFDDLLRKVTDNSVCINHSFYQSGKQIMPVVDAIANIPRRIRGIFRRRQIREDYFTRLPDTCLLEIFKHLTRKDLDYLKGVNKKIHSVSNDKSLDKIKWEQGGLYICQRKRLQLRSSNSKRCKEEKIYIVPLPFEPKFLTRLHSILRGHNVKSLTCWSMKCDMNMDPIRQEERSSSFTQLIKGIPIVEMKAVGNIIPSLITEQFLATVCASGMIAFISELFPVDYYQHKFQVSESFLPYLLKFHSLKAPGMILHTNWIVNLIMDYLNEEEEFGKREEIFNKMSDPCRVDFVGWEFAVDRPITSQLIKQQIRAAEFQYTLLPTLNDEKHSIVNIRNNMRAIISPFAWEVEDGAATFHVVEIEFCHELESS</sequence>
<reference evidence="1" key="2">
    <citation type="submission" date="2022-06" db="UniProtKB">
        <authorList>
            <consortium name="EnsemblMetazoa"/>
        </authorList>
    </citation>
    <scope>IDENTIFICATION</scope>
    <source>
        <strain evidence="1">PS312</strain>
    </source>
</reference>
<dbReference type="PROSITE" id="PS50181">
    <property type="entry name" value="FBOX"/>
    <property type="match status" value="1"/>
</dbReference>
<evidence type="ECO:0000313" key="1">
    <source>
        <dbReference type="EnsemblMetazoa" id="PPA16653.1"/>
    </source>
</evidence>
<evidence type="ECO:0000313" key="2">
    <source>
        <dbReference type="Proteomes" id="UP000005239"/>
    </source>
</evidence>
<reference evidence="2" key="1">
    <citation type="journal article" date="2008" name="Nat. Genet.">
        <title>The Pristionchus pacificus genome provides a unique perspective on nematode lifestyle and parasitism.</title>
        <authorList>
            <person name="Dieterich C."/>
            <person name="Clifton S.W."/>
            <person name="Schuster L.N."/>
            <person name="Chinwalla A."/>
            <person name="Delehaunty K."/>
            <person name="Dinkelacker I."/>
            <person name="Fulton L."/>
            <person name="Fulton R."/>
            <person name="Godfrey J."/>
            <person name="Minx P."/>
            <person name="Mitreva M."/>
            <person name="Roeseler W."/>
            <person name="Tian H."/>
            <person name="Witte H."/>
            <person name="Yang S.P."/>
            <person name="Wilson R.K."/>
            <person name="Sommer R.J."/>
        </authorList>
    </citation>
    <scope>NUCLEOTIDE SEQUENCE [LARGE SCALE GENOMIC DNA]</scope>
    <source>
        <strain evidence="2">PS312</strain>
    </source>
</reference>
<dbReference type="Proteomes" id="UP000005239">
    <property type="component" value="Unassembled WGS sequence"/>
</dbReference>
<accession>A0A2A6BZS1</accession>
<dbReference type="InterPro" id="IPR036047">
    <property type="entry name" value="F-box-like_dom_sf"/>
</dbReference>
<gene>
    <name evidence="1" type="primary">WBGene00106207</name>
</gene>
<dbReference type="Gene3D" id="1.20.1280.50">
    <property type="match status" value="1"/>
</dbReference>
<dbReference type="EnsemblMetazoa" id="PPA16653.1">
    <property type="protein sequence ID" value="PPA16653.1"/>
    <property type="gene ID" value="WBGene00106207"/>
</dbReference>
<dbReference type="OrthoDB" id="6482827at2759"/>
<name>A0A2A6BZS1_PRIPA</name>
<dbReference type="InterPro" id="IPR001810">
    <property type="entry name" value="F-box_dom"/>
</dbReference>
<proteinExistence type="predicted"/>
<protein>
    <submittedName>
        <fullName evidence="1">F-box domain-containing protein</fullName>
    </submittedName>
</protein>
<dbReference type="SUPFAM" id="SSF81383">
    <property type="entry name" value="F-box domain"/>
    <property type="match status" value="1"/>
</dbReference>
<keyword evidence="2" id="KW-1185">Reference proteome</keyword>
<accession>A0A8R1UCS9</accession>
<dbReference type="Pfam" id="PF00646">
    <property type="entry name" value="F-box"/>
    <property type="match status" value="1"/>
</dbReference>
<dbReference type="AlphaFoldDB" id="A0A2A6BZS1"/>